<dbReference type="EMBL" id="SOHA01000034">
    <property type="protein sequence ID" value="TFD29004.1"/>
    <property type="molecule type" value="Genomic_DNA"/>
</dbReference>
<dbReference type="GO" id="GO:0042973">
    <property type="term" value="F:glucan endo-1,3-beta-D-glucosidase activity"/>
    <property type="evidence" value="ECO:0007669"/>
    <property type="project" value="UniProtKB-EC"/>
</dbReference>
<keyword evidence="5" id="KW-0119">Carbohydrate metabolism</keyword>
<evidence type="ECO:0000256" key="8">
    <source>
        <dbReference type="ARBA" id="ARBA00023326"/>
    </source>
</evidence>
<dbReference type="GO" id="GO:0052861">
    <property type="term" value="F:endo-1,3(4)-beta-glucanase activity"/>
    <property type="evidence" value="ECO:0007669"/>
    <property type="project" value="InterPro"/>
</dbReference>
<accession>A0A4Y8JU01</accession>
<name>A0A4Y8JU01_9MICO</name>
<dbReference type="AlphaFoldDB" id="A0A4Y8JU01"/>
<evidence type="ECO:0000256" key="2">
    <source>
        <dbReference type="ARBA" id="ARBA00010730"/>
    </source>
</evidence>
<comment type="similarity">
    <text evidence="2">Belongs to the glycosyl hydrolase 81 family.</text>
</comment>
<dbReference type="GO" id="GO:0000272">
    <property type="term" value="P:polysaccharide catabolic process"/>
    <property type="evidence" value="ECO:0007669"/>
    <property type="project" value="UniProtKB-KW"/>
</dbReference>
<keyword evidence="4" id="KW-0378">Hydrolase</keyword>
<evidence type="ECO:0000256" key="7">
    <source>
        <dbReference type="ARBA" id="ARBA00023316"/>
    </source>
</evidence>
<dbReference type="PANTHER" id="PTHR31983">
    <property type="entry name" value="ENDO-1,3(4)-BETA-GLUCANASE 1"/>
    <property type="match status" value="1"/>
</dbReference>
<proteinExistence type="inferred from homology"/>
<protein>
    <recommendedName>
        <fullName evidence="3">glucan endo-1,3-beta-D-glucosidase</fullName>
        <ecNumber evidence="3">3.2.1.39</ecNumber>
    </recommendedName>
</protein>
<comment type="catalytic activity">
    <reaction evidence="1">
        <text>Hydrolysis of (1-&gt;3)-beta-D-glucosidic linkages in (1-&gt;3)-beta-D-glucans.</text>
        <dbReference type="EC" id="3.2.1.39"/>
    </reaction>
</comment>
<dbReference type="Pfam" id="PF17652">
    <property type="entry name" value="Glyco_hydro81C"/>
    <property type="match status" value="1"/>
</dbReference>
<dbReference type="GO" id="GO:0071555">
    <property type="term" value="P:cell wall organization"/>
    <property type="evidence" value="ECO:0007669"/>
    <property type="project" value="UniProtKB-KW"/>
</dbReference>
<keyword evidence="10" id="KW-0732">Signal</keyword>
<organism evidence="12 13">
    <name type="scientific">Cryobacterium cryoconiti</name>
    <dbReference type="NCBI Taxonomy" id="1259239"/>
    <lineage>
        <taxon>Bacteria</taxon>
        <taxon>Bacillati</taxon>
        <taxon>Actinomycetota</taxon>
        <taxon>Actinomycetes</taxon>
        <taxon>Micrococcales</taxon>
        <taxon>Microbacteriaceae</taxon>
        <taxon>Cryobacterium</taxon>
    </lineage>
</organism>
<keyword evidence="8" id="KW-0624">Polysaccharide degradation</keyword>
<evidence type="ECO:0000256" key="5">
    <source>
        <dbReference type="ARBA" id="ARBA00023277"/>
    </source>
</evidence>
<dbReference type="OrthoDB" id="5480482at2"/>
<comment type="caution">
    <text evidence="12">The sequence shown here is derived from an EMBL/GenBank/DDBJ whole genome shotgun (WGS) entry which is preliminary data.</text>
</comment>
<dbReference type="InterPro" id="IPR005200">
    <property type="entry name" value="Endo-beta-glucanase"/>
</dbReference>
<dbReference type="InterPro" id="IPR040720">
    <property type="entry name" value="GH81_C"/>
</dbReference>
<sequence length="693" mass="72087">MHRLIRRATTLLTALLVSVLLLTGCEPAAGPSGPPPGARTSNAEGSGAEAGSTEVVSSDVAIGPLVGAVPQRTLKPLPAARLAPGLIPPTNRWFSGLVYGQPSMPVFPLPLSFRLDAGGFAFGVPTVTTSAKLIAGGFTGHIAADLGADTQTVTAYDEASVTITARRNGTDLGRTVIARGSPFVTFTAEQPTVVSLGTSFAAAAGAGRAWTATIAGSTYGLVSGGVLDPAGTALTLQTDQVATWFALAEGGALADFVAAAGHPITATDVAYELADGRARTRLSYQTADGGDTLAVAMPHQSGQSASRCDAGTYPSIFGELRVCAGANLDWSVDEVTPKGSLDLSGVDETWRVRLAKQVEEDIAASPGFAADTYFGGKSLFRAANLLSIAEQVGADDAAAEIRGRLVDALTEWTEPGGCLQRDQRCFVYDPEASGVVGLTPSFGSDEFNDHHFHYGYFLYAAGVVAASDPALAERWAPVLNLLAADVATSAPSRYFPVRRVFDAYSGHSWAGGTAPFGDGNNQESSSEAVTAWNGLALWAAASNQPGLAADAGWMLSAEAASARAYWTDFPLDPVSQSAFEHTITSLVWGGKRDYATWFSAEPSAMLGIVVLPMSPVADYLGVDPARVRVNLADSAPDGYDVLFGDYLLMYSVLAGPESAAAALDLAIALPDERIDDGNSRSYLLAWILAHQKP</sequence>
<keyword evidence="13" id="KW-1185">Reference proteome</keyword>
<evidence type="ECO:0000259" key="11">
    <source>
        <dbReference type="Pfam" id="PF17652"/>
    </source>
</evidence>
<evidence type="ECO:0000313" key="12">
    <source>
        <dbReference type="EMBL" id="TFD29004.1"/>
    </source>
</evidence>
<evidence type="ECO:0000256" key="1">
    <source>
        <dbReference type="ARBA" id="ARBA00000382"/>
    </source>
</evidence>
<evidence type="ECO:0000313" key="13">
    <source>
        <dbReference type="Proteomes" id="UP000297472"/>
    </source>
</evidence>
<dbReference type="Proteomes" id="UP000297472">
    <property type="component" value="Unassembled WGS sequence"/>
</dbReference>
<evidence type="ECO:0000256" key="4">
    <source>
        <dbReference type="ARBA" id="ARBA00022801"/>
    </source>
</evidence>
<evidence type="ECO:0000256" key="9">
    <source>
        <dbReference type="SAM" id="MobiDB-lite"/>
    </source>
</evidence>
<dbReference type="PANTHER" id="PTHR31983:SF0">
    <property type="entry name" value="GLUCAN ENDO-1,3-BETA-D-GLUCOSIDASE 2"/>
    <property type="match status" value="1"/>
</dbReference>
<evidence type="ECO:0000256" key="3">
    <source>
        <dbReference type="ARBA" id="ARBA00012780"/>
    </source>
</evidence>
<evidence type="ECO:0000256" key="10">
    <source>
        <dbReference type="SAM" id="SignalP"/>
    </source>
</evidence>
<dbReference type="EC" id="3.2.1.39" evidence="3"/>
<dbReference type="RefSeq" id="WP_134424951.1">
    <property type="nucleotide sequence ID" value="NZ_SOHA01000034.1"/>
</dbReference>
<feature type="signal peptide" evidence="10">
    <location>
        <begin position="1"/>
        <end position="28"/>
    </location>
</feature>
<gene>
    <name evidence="12" type="ORF">E3T49_10970</name>
</gene>
<dbReference type="Gene3D" id="2.70.98.30">
    <property type="entry name" value="Golgi alpha-mannosidase II, domain 4"/>
    <property type="match status" value="1"/>
</dbReference>
<reference evidence="12 13" key="1">
    <citation type="submission" date="2019-03" db="EMBL/GenBank/DDBJ databases">
        <title>Genomics of glacier-inhabiting Cryobacterium strains.</title>
        <authorList>
            <person name="Liu Q."/>
            <person name="Xin Y.-H."/>
        </authorList>
    </citation>
    <scope>NUCLEOTIDE SEQUENCE [LARGE SCALE GENOMIC DNA]</scope>
    <source>
        <strain evidence="12 13">TMT1-51</strain>
    </source>
</reference>
<keyword evidence="6" id="KW-0326">Glycosidase</keyword>
<feature type="chain" id="PRO_5038970631" description="glucan endo-1,3-beta-D-glucosidase" evidence="10">
    <location>
        <begin position="29"/>
        <end position="693"/>
    </location>
</feature>
<evidence type="ECO:0000256" key="6">
    <source>
        <dbReference type="ARBA" id="ARBA00023295"/>
    </source>
</evidence>
<keyword evidence="7" id="KW-0961">Cell wall biogenesis/degradation</keyword>
<feature type="domain" description="Glycosyl hydrolase family 81 C-terminal" evidence="11">
    <location>
        <begin position="354"/>
        <end position="681"/>
    </location>
</feature>
<feature type="region of interest" description="Disordered" evidence="9">
    <location>
        <begin position="29"/>
        <end position="50"/>
    </location>
</feature>
<dbReference type="PROSITE" id="PS51257">
    <property type="entry name" value="PROKAR_LIPOPROTEIN"/>
    <property type="match status" value="1"/>
</dbReference>
<dbReference type="PROSITE" id="PS52008">
    <property type="entry name" value="GH81"/>
    <property type="match status" value="1"/>
</dbReference>